<dbReference type="AlphaFoldDB" id="A0A3M0C0E1"/>
<evidence type="ECO:0000313" key="4">
    <source>
        <dbReference type="Proteomes" id="UP000271227"/>
    </source>
</evidence>
<dbReference type="Pfam" id="PF03033">
    <property type="entry name" value="Glyco_transf_28"/>
    <property type="match status" value="1"/>
</dbReference>
<keyword evidence="3" id="KW-0808">Transferase</keyword>
<keyword evidence="4" id="KW-1185">Reference proteome</keyword>
<dbReference type="CDD" id="cd03784">
    <property type="entry name" value="GT1_Gtf-like"/>
    <property type="match status" value="1"/>
</dbReference>
<protein>
    <submittedName>
        <fullName evidence="3">UDP:flavonoid glycosyltransferase YjiC (YdhE family)</fullName>
    </submittedName>
</protein>
<name>A0A3M0C0E1_9PROT</name>
<evidence type="ECO:0000313" key="3">
    <source>
        <dbReference type="EMBL" id="RMB00669.1"/>
    </source>
</evidence>
<dbReference type="InterPro" id="IPR004276">
    <property type="entry name" value="GlycoTrans_28_N"/>
</dbReference>
<sequence>MSEILILTLGSRGDVQPYVALGAELARRGHHVTLSTGQGFDALVDGHGHSHGLTAAPLSVDIRALAEKPDVRAALKSPKGLVKLFRSSGALMQRVLDEMWAVACQVAPDIILYHPKAFLAPYFARALGCIAVPGFLQPAFTPTGAFANPLLPLPPLGAAGNRLSDYAMLALMRLGYGTLLRKWLPRHDSVPDRPRLDVLGGYHPSGGPVPRLYGHSRHMVPKPSDWGPVDHVTGYWFLGGASGWEPPADLAAFIASGPPPVYLGFGSMPAVDDGRAMAAVLAALRRTDTRAVLAKGWGVLATAETTDTVHVIDSVPHDWLFPRCSAVVHHGGAGSTHEGLRWGRPTLVCPVFGDQPFWGRTVSGLGAGPAPVSLKKLDAGALAGALAALRSDRVRDAADRLGARIRSEGGTTAAADLIDAIPPAA</sequence>
<dbReference type="InterPro" id="IPR010610">
    <property type="entry name" value="EryCIII-like_C"/>
</dbReference>
<dbReference type="FunFam" id="3.40.50.2000:FF:000009">
    <property type="entry name" value="Sterol 3-beta-glucosyltransferase UGT80A2"/>
    <property type="match status" value="1"/>
</dbReference>
<dbReference type="InParanoid" id="A0A3M0C0E1"/>
<comment type="caution">
    <text evidence="3">The sequence shown here is derived from an EMBL/GenBank/DDBJ whole genome shotgun (WGS) entry which is preliminary data.</text>
</comment>
<evidence type="ECO:0000259" key="2">
    <source>
        <dbReference type="Pfam" id="PF06722"/>
    </source>
</evidence>
<dbReference type="Gene3D" id="3.40.50.2000">
    <property type="entry name" value="Glycogen Phosphorylase B"/>
    <property type="match status" value="2"/>
</dbReference>
<dbReference type="GO" id="GO:0005975">
    <property type="term" value="P:carbohydrate metabolic process"/>
    <property type="evidence" value="ECO:0007669"/>
    <property type="project" value="InterPro"/>
</dbReference>
<proteinExistence type="predicted"/>
<dbReference type="GO" id="GO:0033072">
    <property type="term" value="P:vancomycin biosynthetic process"/>
    <property type="evidence" value="ECO:0007669"/>
    <property type="project" value="UniProtKB-ARBA"/>
</dbReference>
<dbReference type="Proteomes" id="UP000271227">
    <property type="component" value="Unassembled WGS sequence"/>
</dbReference>
<dbReference type="SUPFAM" id="SSF53756">
    <property type="entry name" value="UDP-Glycosyltransferase/glycogen phosphorylase"/>
    <property type="match status" value="1"/>
</dbReference>
<dbReference type="PANTHER" id="PTHR48050">
    <property type="entry name" value="STEROL 3-BETA-GLUCOSYLTRANSFERASE"/>
    <property type="match status" value="1"/>
</dbReference>
<feature type="domain" description="Glycosyltransferase family 28 N-terminal" evidence="1">
    <location>
        <begin position="4"/>
        <end position="104"/>
    </location>
</feature>
<dbReference type="RefSeq" id="WP_170163969.1">
    <property type="nucleotide sequence ID" value="NZ_REFR01000017.1"/>
</dbReference>
<gene>
    <name evidence="3" type="ORF">BXY39_3857</name>
</gene>
<dbReference type="InterPro" id="IPR002213">
    <property type="entry name" value="UDP_glucos_trans"/>
</dbReference>
<organism evidence="3 4">
    <name type="scientific">Eilatimonas milleporae</name>
    <dbReference type="NCBI Taxonomy" id="911205"/>
    <lineage>
        <taxon>Bacteria</taxon>
        <taxon>Pseudomonadati</taxon>
        <taxon>Pseudomonadota</taxon>
        <taxon>Alphaproteobacteria</taxon>
        <taxon>Kordiimonadales</taxon>
        <taxon>Kordiimonadaceae</taxon>
        <taxon>Eilatimonas</taxon>
    </lineage>
</organism>
<dbReference type="PANTHER" id="PTHR48050:SF13">
    <property type="entry name" value="STEROL 3-BETA-GLUCOSYLTRANSFERASE UGT80A2"/>
    <property type="match status" value="1"/>
</dbReference>
<reference evidence="3 4" key="1">
    <citation type="submission" date="2018-10" db="EMBL/GenBank/DDBJ databases">
        <title>Genomic Encyclopedia of Archaeal and Bacterial Type Strains, Phase II (KMG-II): from individual species to whole genera.</title>
        <authorList>
            <person name="Goeker M."/>
        </authorList>
    </citation>
    <scope>NUCLEOTIDE SEQUENCE [LARGE SCALE GENOMIC DNA]</scope>
    <source>
        <strain evidence="3 4">DSM 25217</strain>
    </source>
</reference>
<feature type="domain" description="Erythromycin biosynthesis protein CIII-like C-terminal" evidence="2">
    <location>
        <begin position="280"/>
        <end position="403"/>
    </location>
</feature>
<dbReference type="Pfam" id="PF06722">
    <property type="entry name" value="EryCIII-like_C"/>
    <property type="match status" value="1"/>
</dbReference>
<dbReference type="GO" id="GO:0008194">
    <property type="term" value="F:UDP-glycosyltransferase activity"/>
    <property type="evidence" value="ECO:0007669"/>
    <property type="project" value="InterPro"/>
</dbReference>
<dbReference type="GO" id="GO:0016758">
    <property type="term" value="F:hexosyltransferase activity"/>
    <property type="evidence" value="ECO:0007669"/>
    <property type="project" value="InterPro"/>
</dbReference>
<dbReference type="InterPro" id="IPR050426">
    <property type="entry name" value="Glycosyltransferase_28"/>
</dbReference>
<accession>A0A3M0C0E1</accession>
<evidence type="ECO:0000259" key="1">
    <source>
        <dbReference type="Pfam" id="PF03033"/>
    </source>
</evidence>
<dbReference type="EMBL" id="REFR01000017">
    <property type="protein sequence ID" value="RMB00669.1"/>
    <property type="molecule type" value="Genomic_DNA"/>
</dbReference>